<keyword evidence="5" id="KW-0938">Abscisic acid signaling pathway</keyword>
<accession>A0A445MDF7</accession>
<dbReference type="GO" id="GO:0004864">
    <property type="term" value="F:protein phosphatase inhibitor activity"/>
    <property type="evidence" value="ECO:0007669"/>
    <property type="project" value="UniProtKB-KW"/>
</dbReference>
<comment type="similarity">
    <text evidence="3">Belongs to the PYR/PYL/RCAR abscisic acid intracellular receptor family.</text>
</comment>
<dbReference type="Proteomes" id="UP000290560">
    <property type="component" value="Unassembled WGS sequence"/>
</dbReference>
<evidence type="ECO:0000256" key="3">
    <source>
        <dbReference type="ARBA" id="ARBA00008594"/>
    </source>
</evidence>
<dbReference type="EMBL" id="KV875658">
    <property type="protein sequence ID" value="RZR72302.1"/>
    <property type="molecule type" value="Genomic_DNA"/>
</dbReference>
<dbReference type="SUPFAM" id="SSF55961">
    <property type="entry name" value="Bet v1-like"/>
    <property type="match status" value="1"/>
</dbReference>
<organism evidence="10">
    <name type="scientific">Ensete ventricosum</name>
    <name type="common">Abyssinian banana</name>
    <name type="synonym">Musa ensete</name>
    <dbReference type="NCBI Taxonomy" id="4639"/>
    <lineage>
        <taxon>Eukaryota</taxon>
        <taxon>Viridiplantae</taxon>
        <taxon>Streptophyta</taxon>
        <taxon>Embryophyta</taxon>
        <taxon>Tracheophyta</taxon>
        <taxon>Spermatophyta</taxon>
        <taxon>Magnoliopsida</taxon>
        <taxon>Liliopsida</taxon>
        <taxon>Zingiberales</taxon>
        <taxon>Musaceae</taxon>
        <taxon>Ensete</taxon>
    </lineage>
</organism>
<protein>
    <submittedName>
        <fullName evidence="10">Uncharacterized protein</fullName>
    </submittedName>
</protein>
<dbReference type="GO" id="GO:0038023">
    <property type="term" value="F:signaling receptor activity"/>
    <property type="evidence" value="ECO:0007669"/>
    <property type="project" value="TreeGrafter"/>
</dbReference>
<dbReference type="CDD" id="cd07821">
    <property type="entry name" value="PYR_PYL_RCAR_like"/>
    <property type="match status" value="1"/>
</dbReference>
<dbReference type="GO" id="GO:0009738">
    <property type="term" value="P:abscisic acid-activated signaling pathway"/>
    <property type="evidence" value="ECO:0007669"/>
    <property type="project" value="UniProtKB-KW"/>
</dbReference>
<evidence type="ECO:0000256" key="6">
    <source>
        <dbReference type="ARBA" id="ARBA00023170"/>
    </source>
</evidence>
<dbReference type="PANTHER" id="PTHR31213">
    <property type="entry name" value="OS08G0374000 PROTEIN-RELATED"/>
    <property type="match status" value="1"/>
</dbReference>
<evidence type="ECO:0000256" key="1">
    <source>
        <dbReference type="ARBA" id="ARBA00004123"/>
    </source>
</evidence>
<reference evidence="10" key="1">
    <citation type="journal article" date="2018" name="Data Brief">
        <title>Genome sequence data from 17 accessions of Ensete ventricosum, a staple food crop for millions in Ethiopia.</title>
        <authorList>
            <person name="Yemataw Z."/>
            <person name="Muzemil S."/>
            <person name="Ambachew D."/>
            <person name="Tripathi L."/>
            <person name="Tesfaye K."/>
            <person name="Chala A."/>
            <person name="Farbos A."/>
            <person name="O'Neill P."/>
            <person name="Moore K."/>
            <person name="Grant M."/>
            <person name="Studholme D.J."/>
        </authorList>
    </citation>
    <scope>NUCLEOTIDE SEQUENCE [LARGE SCALE GENOMIC DNA]</scope>
    <source>
        <tissue evidence="10">Leaf</tissue>
    </source>
</reference>
<dbReference type="GO" id="GO:0005737">
    <property type="term" value="C:cytoplasm"/>
    <property type="evidence" value="ECO:0007669"/>
    <property type="project" value="UniProtKB-SubCell"/>
</dbReference>
<dbReference type="InterPro" id="IPR050279">
    <property type="entry name" value="Plant_def-hormone_signal"/>
</dbReference>
<keyword evidence="4" id="KW-0963">Cytoplasm</keyword>
<gene>
    <name evidence="10" type="ORF">BHM03_00012010</name>
</gene>
<evidence type="ECO:0000256" key="8">
    <source>
        <dbReference type="ARBA" id="ARBA00023272"/>
    </source>
</evidence>
<proteinExistence type="inferred from homology"/>
<dbReference type="InterPro" id="IPR023393">
    <property type="entry name" value="START-like_dom_sf"/>
</dbReference>
<dbReference type="AlphaFoldDB" id="A0A445MDF7"/>
<comment type="subcellular location">
    <subcellularLocation>
        <location evidence="2">Cytoplasm</location>
    </subcellularLocation>
    <subcellularLocation>
        <location evidence="1">Nucleus</location>
    </subcellularLocation>
</comment>
<keyword evidence="7" id="KW-0539">Nucleus</keyword>
<name>A0A445MDF7_ENSVE</name>
<keyword evidence="8" id="KW-0650">Protein phosphatase inhibitor</keyword>
<dbReference type="InterPro" id="IPR019587">
    <property type="entry name" value="Polyketide_cyclase/dehydratase"/>
</dbReference>
<feature type="region of interest" description="Disordered" evidence="9">
    <location>
        <begin position="1"/>
        <end position="26"/>
    </location>
</feature>
<sequence>MRGSYGCRRRRVSRRITGRPASSQHDERHCFSTHRHVYASPLPALCVGASVGPSFRLRPDAVGLTSYWLGVLGAPHLNPVRDGRKRPAAVAILLYNRRPSRKEGATNNNEGEQKRLCIRYVRPRGNWGDPDAAGDRCGSIPVSLLPSAALDRRRRNMVGRSSNGGGGLWRLADEMNPPEVGCRAMEAECVRRFHRHEPKENQCSSSVVKHIKAPVHLVISLPPFFGFEIGGPLRYKPFVSGCIMQGDFAVGCLREVNIKSGLPATTSTERLEQLDDNEHILSIKIVGGDHRLQNYSSVVTAHPEIIDGRPGTLVIESFVVDVPEGNTKDDTCFFVEALIKCNLKSLAVISERLAVQELTEPINI</sequence>
<evidence type="ECO:0000256" key="2">
    <source>
        <dbReference type="ARBA" id="ARBA00004496"/>
    </source>
</evidence>
<evidence type="ECO:0000256" key="7">
    <source>
        <dbReference type="ARBA" id="ARBA00023242"/>
    </source>
</evidence>
<dbReference type="PANTHER" id="PTHR31213:SF175">
    <property type="entry name" value="ABSCISIC ACID RECEPTOR PYL9-LIKE"/>
    <property type="match status" value="1"/>
</dbReference>
<evidence type="ECO:0000256" key="4">
    <source>
        <dbReference type="ARBA" id="ARBA00022490"/>
    </source>
</evidence>
<dbReference type="Pfam" id="PF10604">
    <property type="entry name" value="Polyketide_cyc2"/>
    <property type="match status" value="1"/>
</dbReference>
<dbReference type="Gene3D" id="3.30.530.20">
    <property type="match status" value="1"/>
</dbReference>
<keyword evidence="6" id="KW-0675">Receptor</keyword>
<feature type="compositionally biased region" description="Basic residues" evidence="9">
    <location>
        <begin position="7"/>
        <end position="17"/>
    </location>
</feature>
<dbReference type="GO" id="GO:0010427">
    <property type="term" value="F:abscisic acid binding"/>
    <property type="evidence" value="ECO:0007669"/>
    <property type="project" value="TreeGrafter"/>
</dbReference>
<evidence type="ECO:0000313" key="10">
    <source>
        <dbReference type="EMBL" id="RZR72302.1"/>
    </source>
</evidence>
<dbReference type="GO" id="GO:0005634">
    <property type="term" value="C:nucleus"/>
    <property type="evidence" value="ECO:0007669"/>
    <property type="project" value="UniProtKB-SubCell"/>
</dbReference>
<evidence type="ECO:0000256" key="9">
    <source>
        <dbReference type="SAM" id="MobiDB-lite"/>
    </source>
</evidence>
<evidence type="ECO:0000256" key="5">
    <source>
        <dbReference type="ARBA" id="ARBA00022682"/>
    </source>
</evidence>